<protein>
    <recommendedName>
        <fullName evidence="3">Transcriptional regulator</fullName>
    </recommendedName>
</protein>
<dbReference type="EMBL" id="LZEU01000001">
    <property type="protein sequence ID" value="MBC9252573.1"/>
    <property type="molecule type" value="Genomic_DNA"/>
</dbReference>
<sequence length="76" mass="8397">MPVKEADLRQYVAAGIVQRTVIKKAADGWLLQIQLGSELHPLQRQRGGNRIFKSLDKLAALIEELGLGAFEVQLAD</sequence>
<gene>
    <name evidence="1" type="ORF">A9179_20100</name>
</gene>
<organism evidence="1 2">
    <name type="scientific">Aquipseudomonas alcaligenes</name>
    <name type="common">Pseudomonas alcaligenes</name>
    <dbReference type="NCBI Taxonomy" id="43263"/>
    <lineage>
        <taxon>Bacteria</taxon>
        <taxon>Pseudomonadati</taxon>
        <taxon>Pseudomonadota</taxon>
        <taxon>Gammaproteobacteria</taxon>
        <taxon>Pseudomonadales</taxon>
        <taxon>Pseudomonadaceae</taxon>
        <taxon>Aquipseudomonas</taxon>
    </lineage>
</organism>
<comment type="caution">
    <text evidence="1">The sequence shown here is derived from an EMBL/GenBank/DDBJ whole genome shotgun (WGS) entry which is preliminary data.</text>
</comment>
<name>A0ABR7S800_AQUAC</name>
<evidence type="ECO:0000313" key="2">
    <source>
        <dbReference type="Proteomes" id="UP000744555"/>
    </source>
</evidence>
<keyword evidence="2" id="KW-1185">Reference proteome</keyword>
<evidence type="ECO:0000313" key="1">
    <source>
        <dbReference type="EMBL" id="MBC9252573.1"/>
    </source>
</evidence>
<proteinExistence type="predicted"/>
<dbReference type="Proteomes" id="UP000744555">
    <property type="component" value="Unassembled WGS sequence"/>
</dbReference>
<dbReference type="RefSeq" id="WP_187808026.1">
    <property type="nucleotide sequence ID" value="NZ_LZEU01000001.1"/>
</dbReference>
<reference evidence="1 2" key="1">
    <citation type="submission" date="2016-06" db="EMBL/GenBank/DDBJ databases">
        <authorList>
            <person name="Ramos C."/>
            <person name="Pintado A."/>
            <person name="Crespo-Gomez J.I."/>
        </authorList>
    </citation>
    <scope>NUCLEOTIDE SEQUENCE [LARGE SCALE GENOMIC DNA]</scope>
    <source>
        <strain evidence="1 2">AVO110</strain>
    </source>
</reference>
<accession>A0ABR7S800</accession>
<evidence type="ECO:0008006" key="3">
    <source>
        <dbReference type="Google" id="ProtNLM"/>
    </source>
</evidence>